<evidence type="ECO:0000313" key="4">
    <source>
        <dbReference type="Proteomes" id="UP000076276"/>
    </source>
</evidence>
<organism evidence="3 4">
    <name type="scientific">Acinetobacter pragensis</name>
    <dbReference type="NCBI Taxonomy" id="1806892"/>
    <lineage>
        <taxon>Bacteria</taxon>
        <taxon>Pseudomonadati</taxon>
        <taxon>Pseudomonadota</taxon>
        <taxon>Gammaproteobacteria</taxon>
        <taxon>Moraxellales</taxon>
        <taxon>Moraxellaceae</taxon>
        <taxon>Acinetobacter</taxon>
    </lineage>
</organism>
<feature type="chain" id="PRO_5007592145" evidence="1">
    <location>
        <begin position="24"/>
        <end position="154"/>
    </location>
</feature>
<reference evidence="3 4" key="1">
    <citation type="submission" date="2016-03" db="EMBL/GenBank/DDBJ databases">
        <title>Acinetobacter genomospecies 28 strain ANC 4149.</title>
        <authorList>
            <person name="Radolfova-Krizova L."/>
            <person name="Nemec A."/>
        </authorList>
    </citation>
    <scope>NUCLEOTIDE SEQUENCE [LARGE SCALE GENOMIC DNA]</scope>
    <source>
        <strain evidence="3 4">ANC 4149</strain>
    </source>
</reference>
<dbReference type="STRING" id="1806892.AZH43_02525"/>
<dbReference type="InterPro" id="IPR019223">
    <property type="entry name" value="DUF2147"/>
</dbReference>
<keyword evidence="4" id="KW-1185">Reference proteome</keyword>
<dbReference type="AlphaFoldDB" id="A0A151Y122"/>
<evidence type="ECO:0000256" key="1">
    <source>
        <dbReference type="SAM" id="SignalP"/>
    </source>
</evidence>
<dbReference type="Gene3D" id="2.40.128.520">
    <property type="match status" value="1"/>
</dbReference>
<feature type="domain" description="DUF2147" evidence="2">
    <location>
        <begin position="31"/>
        <end position="152"/>
    </location>
</feature>
<evidence type="ECO:0000313" key="3">
    <source>
        <dbReference type="EMBL" id="KYQ71743.1"/>
    </source>
</evidence>
<sequence length="154" mass="16599">MKGISKGLLAGLLLSSISVFSAAAVNDPLVGKWKTIDDRTGYSRADVEIRKKSDGTYEGIIVETRNIPGSEKQIICSHCPGALKDKPFLGLPFIWGFQASASNPNEFVNGKVLDPIGGKIYKGKAKLNATGKRLTLRGYIGVSVIGRSVTWVKY</sequence>
<dbReference type="Proteomes" id="UP000076276">
    <property type="component" value="Unassembled WGS sequence"/>
</dbReference>
<proteinExistence type="predicted"/>
<dbReference type="PANTHER" id="PTHR36919:SF3">
    <property type="entry name" value="BLL5882 PROTEIN"/>
    <property type="match status" value="1"/>
</dbReference>
<keyword evidence="1" id="KW-0732">Signal</keyword>
<feature type="signal peptide" evidence="1">
    <location>
        <begin position="1"/>
        <end position="23"/>
    </location>
</feature>
<gene>
    <name evidence="3" type="ORF">AZH43_02525</name>
</gene>
<protein>
    <submittedName>
        <fullName evidence="3">Signal peptidase</fullName>
    </submittedName>
</protein>
<dbReference type="OrthoDB" id="9814399at2"/>
<name>A0A151Y122_9GAMM</name>
<comment type="caution">
    <text evidence="3">The sequence shown here is derived from an EMBL/GenBank/DDBJ whole genome shotgun (WGS) entry which is preliminary data.</text>
</comment>
<dbReference type="RefSeq" id="WP_067669642.1">
    <property type="nucleotide sequence ID" value="NZ_CBCSIK010000003.1"/>
</dbReference>
<accession>A0A151Y122</accession>
<dbReference type="Pfam" id="PF09917">
    <property type="entry name" value="DUF2147"/>
    <property type="match status" value="1"/>
</dbReference>
<evidence type="ECO:0000259" key="2">
    <source>
        <dbReference type="Pfam" id="PF09917"/>
    </source>
</evidence>
<dbReference type="EMBL" id="LUAW01000023">
    <property type="protein sequence ID" value="KYQ71743.1"/>
    <property type="molecule type" value="Genomic_DNA"/>
</dbReference>
<dbReference type="PANTHER" id="PTHR36919">
    <property type="entry name" value="BLR1215 PROTEIN"/>
    <property type="match status" value="1"/>
</dbReference>